<organism evidence="2 3">
    <name type="scientific">Meloidogyne graminicola</name>
    <dbReference type="NCBI Taxonomy" id="189291"/>
    <lineage>
        <taxon>Eukaryota</taxon>
        <taxon>Metazoa</taxon>
        <taxon>Ecdysozoa</taxon>
        <taxon>Nematoda</taxon>
        <taxon>Chromadorea</taxon>
        <taxon>Rhabditida</taxon>
        <taxon>Tylenchina</taxon>
        <taxon>Tylenchomorpha</taxon>
        <taxon>Tylenchoidea</taxon>
        <taxon>Meloidogynidae</taxon>
        <taxon>Meloidogyninae</taxon>
        <taxon>Meloidogyne</taxon>
    </lineage>
</organism>
<keyword evidence="1" id="KW-1133">Transmembrane helix</keyword>
<evidence type="ECO:0000313" key="2">
    <source>
        <dbReference type="EMBL" id="KAF7630849.1"/>
    </source>
</evidence>
<gene>
    <name evidence="2" type="ORF">Mgra_00008864</name>
</gene>
<keyword evidence="1" id="KW-0812">Transmembrane</keyword>
<keyword evidence="3" id="KW-1185">Reference proteome</keyword>
<accession>A0A8S9ZEM0</accession>
<name>A0A8S9ZEM0_9BILA</name>
<comment type="caution">
    <text evidence="2">The sequence shown here is derived from an EMBL/GenBank/DDBJ whole genome shotgun (WGS) entry which is preliminary data.</text>
</comment>
<reference evidence="2" key="1">
    <citation type="journal article" date="2020" name="Ecol. Evol.">
        <title>Genome structure and content of the rice root-knot nematode (Meloidogyne graminicola).</title>
        <authorList>
            <person name="Phan N.T."/>
            <person name="Danchin E.G.J."/>
            <person name="Klopp C."/>
            <person name="Perfus-Barbeoch L."/>
            <person name="Kozlowski D.K."/>
            <person name="Koutsovoulos G.D."/>
            <person name="Lopez-Roques C."/>
            <person name="Bouchez O."/>
            <person name="Zahm M."/>
            <person name="Besnard G."/>
            <person name="Bellafiore S."/>
        </authorList>
    </citation>
    <scope>NUCLEOTIDE SEQUENCE</scope>
    <source>
        <strain evidence="2">VN-18</strain>
    </source>
</reference>
<dbReference type="OrthoDB" id="5884607at2759"/>
<proteinExistence type="predicted"/>
<keyword evidence="1" id="KW-0472">Membrane</keyword>
<protein>
    <submittedName>
        <fullName evidence="2">Uncharacterized protein</fullName>
    </submittedName>
</protein>
<sequence length="134" mass="15903">MDSTSNSENVFAYNEICKKIAKAEPINPNKMGHFDKFKSNFQYYILRCTRNTWIFKSLVSLSVICLVNGTIYYNYGPDHPCNLILWHYFKYKDKLTPEQLWKAKVLAEFRRSFYYNDEGPLIAERDKKITSHLL</sequence>
<dbReference type="EMBL" id="JABEBT010000127">
    <property type="protein sequence ID" value="KAF7630849.1"/>
    <property type="molecule type" value="Genomic_DNA"/>
</dbReference>
<evidence type="ECO:0000313" key="3">
    <source>
        <dbReference type="Proteomes" id="UP000605970"/>
    </source>
</evidence>
<dbReference type="AlphaFoldDB" id="A0A8S9ZEM0"/>
<feature type="transmembrane region" description="Helical" evidence="1">
    <location>
        <begin position="53"/>
        <end position="75"/>
    </location>
</feature>
<dbReference type="Proteomes" id="UP000605970">
    <property type="component" value="Unassembled WGS sequence"/>
</dbReference>
<evidence type="ECO:0000256" key="1">
    <source>
        <dbReference type="SAM" id="Phobius"/>
    </source>
</evidence>